<reference evidence="1 2" key="1">
    <citation type="submission" date="2014-04" db="EMBL/GenBank/DDBJ databases">
        <title>Evolutionary Origins and Diversification of the Mycorrhizal Mutualists.</title>
        <authorList>
            <consortium name="DOE Joint Genome Institute"/>
            <consortium name="Mycorrhizal Genomics Consortium"/>
            <person name="Kohler A."/>
            <person name="Kuo A."/>
            <person name="Nagy L.G."/>
            <person name="Floudas D."/>
            <person name="Copeland A."/>
            <person name="Barry K.W."/>
            <person name="Cichocki N."/>
            <person name="Veneault-Fourrey C."/>
            <person name="LaButti K."/>
            <person name="Lindquist E.A."/>
            <person name="Lipzen A."/>
            <person name="Lundell T."/>
            <person name="Morin E."/>
            <person name="Murat C."/>
            <person name="Riley R."/>
            <person name="Ohm R."/>
            <person name="Sun H."/>
            <person name="Tunlid A."/>
            <person name="Henrissat B."/>
            <person name="Grigoriev I.V."/>
            <person name="Hibbett D.S."/>
            <person name="Martin F."/>
        </authorList>
    </citation>
    <scope>NUCLEOTIDE SEQUENCE [LARGE SCALE GENOMIC DNA]</scope>
    <source>
        <strain evidence="1 2">Koide BX008</strain>
    </source>
</reference>
<dbReference type="Proteomes" id="UP000054549">
    <property type="component" value="Unassembled WGS sequence"/>
</dbReference>
<dbReference type="InParanoid" id="A0A0C2XC80"/>
<accession>A0A0C2XC80</accession>
<name>A0A0C2XC80_AMAMK</name>
<keyword evidence="2" id="KW-1185">Reference proteome</keyword>
<dbReference type="AlphaFoldDB" id="A0A0C2XC80"/>
<organism evidence="1 2">
    <name type="scientific">Amanita muscaria (strain Koide BX008)</name>
    <dbReference type="NCBI Taxonomy" id="946122"/>
    <lineage>
        <taxon>Eukaryota</taxon>
        <taxon>Fungi</taxon>
        <taxon>Dikarya</taxon>
        <taxon>Basidiomycota</taxon>
        <taxon>Agaricomycotina</taxon>
        <taxon>Agaricomycetes</taxon>
        <taxon>Agaricomycetidae</taxon>
        <taxon>Agaricales</taxon>
        <taxon>Pluteineae</taxon>
        <taxon>Amanitaceae</taxon>
        <taxon>Amanita</taxon>
    </lineage>
</organism>
<protein>
    <submittedName>
        <fullName evidence="1">Uncharacterized protein</fullName>
    </submittedName>
</protein>
<dbReference type="EMBL" id="KN818233">
    <property type="protein sequence ID" value="KIL66976.1"/>
    <property type="molecule type" value="Genomic_DNA"/>
</dbReference>
<evidence type="ECO:0000313" key="2">
    <source>
        <dbReference type="Proteomes" id="UP000054549"/>
    </source>
</evidence>
<evidence type="ECO:0000313" key="1">
    <source>
        <dbReference type="EMBL" id="KIL66976.1"/>
    </source>
</evidence>
<gene>
    <name evidence="1" type="ORF">M378DRAFT_322105</name>
</gene>
<dbReference type="HOGENOM" id="CLU_1834651_0_0_1"/>
<proteinExistence type="predicted"/>
<sequence length="140" mass="15464">MDEAHKFDALVLIHGNECFTVVRVCSCSRQHQVISVVGGNAGPTASLHSARLRPKHYRHIPASDSDNGAGTLLGLDLCLRKTLFRIESSLSYIFAVGKQVVPFRPVVCIKSWNSFKTREQSYCAPPVDLTVTTSTRSSRF</sequence>